<protein>
    <submittedName>
        <fullName evidence="8">Putative flippase GtrA (Transmembrane translocase of bactoprenol-linked glucose)</fullName>
    </submittedName>
</protein>
<reference evidence="8 9" key="1">
    <citation type="submission" date="2016-10" db="EMBL/GenBank/DDBJ databases">
        <authorList>
            <person name="de Groot N.N."/>
        </authorList>
    </citation>
    <scope>NUCLEOTIDE SEQUENCE [LARGE SCALE GENOMIC DNA]</scope>
    <source>
        <strain evidence="8 9">DSM 21039</strain>
    </source>
</reference>
<keyword evidence="4 6" id="KW-1133">Transmembrane helix</keyword>
<evidence type="ECO:0000313" key="8">
    <source>
        <dbReference type="EMBL" id="SEM98732.1"/>
    </source>
</evidence>
<feature type="domain" description="GtrA/DPMS transmembrane" evidence="7">
    <location>
        <begin position="14"/>
        <end position="124"/>
    </location>
</feature>
<dbReference type="Pfam" id="PF04138">
    <property type="entry name" value="GtrA_DPMS_TM"/>
    <property type="match status" value="1"/>
</dbReference>
<accession>A0A1H8CV36</accession>
<comment type="similarity">
    <text evidence="2">Belongs to the GtrA family.</text>
</comment>
<dbReference type="PANTHER" id="PTHR38459">
    <property type="entry name" value="PROPHAGE BACTOPRENOL-LINKED GLUCOSE TRANSLOCASE HOMOLOG"/>
    <property type="match status" value="1"/>
</dbReference>
<evidence type="ECO:0000256" key="5">
    <source>
        <dbReference type="ARBA" id="ARBA00023136"/>
    </source>
</evidence>
<organism evidence="8 9">
    <name type="scientific">Chitinophaga rupis</name>
    <dbReference type="NCBI Taxonomy" id="573321"/>
    <lineage>
        <taxon>Bacteria</taxon>
        <taxon>Pseudomonadati</taxon>
        <taxon>Bacteroidota</taxon>
        <taxon>Chitinophagia</taxon>
        <taxon>Chitinophagales</taxon>
        <taxon>Chitinophagaceae</taxon>
        <taxon>Chitinophaga</taxon>
    </lineage>
</organism>
<dbReference type="PANTHER" id="PTHR38459:SF1">
    <property type="entry name" value="PROPHAGE BACTOPRENOL-LINKED GLUCOSE TRANSLOCASE HOMOLOG"/>
    <property type="match status" value="1"/>
</dbReference>
<dbReference type="Proteomes" id="UP000198984">
    <property type="component" value="Unassembled WGS sequence"/>
</dbReference>
<feature type="transmembrane region" description="Helical" evidence="6">
    <location>
        <begin position="34"/>
        <end position="53"/>
    </location>
</feature>
<dbReference type="GO" id="GO:0005886">
    <property type="term" value="C:plasma membrane"/>
    <property type="evidence" value="ECO:0007669"/>
    <property type="project" value="TreeGrafter"/>
</dbReference>
<dbReference type="AlphaFoldDB" id="A0A1H8CV36"/>
<dbReference type="EMBL" id="FOBB01000007">
    <property type="protein sequence ID" value="SEM98732.1"/>
    <property type="molecule type" value="Genomic_DNA"/>
</dbReference>
<keyword evidence="3 6" id="KW-0812">Transmembrane</keyword>
<comment type="subcellular location">
    <subcellularLocation>
        <location evidence="1">Membrane</location>
        <topology evidence="1">Multi-pass membrane protein</topology>
    </subcellularLocation>
</comment>
<evidence type="ECO:0000256" key="3">
    <source>
        <dbReference type="ARBA" id="ARBA00022692"/>
    </source>
</evidence>
<evidence type="ECO:0000256" key="1">
    <source>
        <dbReference type="ARBA" id="ARBA00004141"/>
    </source>
</evidence>
<gene>
    <name evidence="8" type="ORF">SAMN04488505_107228</name>
</gene>
<evidence type="ECO:0000259" key="7">
    <source>
        <dbReference type="Pfam" id="PF04138"/>
    </source>
</evidence>
<dbReference type="GO" id="GO:0000271">
    <property type="term" value="P:polysaccharide biosynthetic process"/>
    <property type="evidence" value="ECO:0007669"/>
    <property type="project" value="InterPro"/>
</dbReference>
<name>A0A1H8CV36_9BACT</name>
<feature type="transmembrane region" description="Helical" evidence="6">
    <location>
        <begin position="74"/>
        <end position="95"/>
    </location>
</feature>
<keyword evidence="9" id="KW-1185">Reference proteome</keyword>
<evidence type="ECO:0000313" key="9">
    <source>
        <dbReference type="Proteomes" id="UP000198984"/>
    </source>
</evidence>
<feature type="transmembrane region" description="Helical" evidence="6">
    <location>
        <begin position="101"/>
        <end position="118"/>
    </location>
</feature>
<proteinExistence type="inferred from homology"/>
<dbReference type="InterPro" id="IPR051401">
    <property type="entry name" value="GtrA_CellWall_Glycosyl"/>
</dbReference>
<dbReference type="InterPro" id="IPR007267">
    <property type="entry name" value="GtrA_DPMS_TM"/>
</dbReference>
<sequence>MRMATFLKAQASSLAATAFDYLTTIVLVDFFGWWYLAGSITGTIAGGVLNFMLGRLWAFNAADGKVEWQFIKYALVWSGNLLLNAAGVFMFTHYMGLDYRVSKVITGLIVGIGYNYVLQKKFVFR</sequence>
<evidence type="ECO:0000256" key="6">
    <source>
        <dbReference type="SAM" id="Phobius"/>
    </source>
</evidence>
<evidence type="ECO:0000256" key="4">
    <source>
        <dbReference type="ARBA" id="ARBA00022989"/>
    </source>
</evidence>
<dbReference type="STRING" id="573321.SAMN04488505_107228"/>
<keyword evidence="5 6" id="KW-0472">Membrane</keyword>
<evidence type="ECO:0000256" key="2">
    <source>
        <dbReference type="ARBA" id="ARBA00009399"/>
    </source>
</evidence>